<gene>
    <name evidence="3" type="primary">Contig5313.g5688</name>
    <name evidence="3" type="ORF">STYLEM_13010</name>
</gene>
<name>A0A078ANN4_STYLE</name>
<accession>A0A078ANN4</accession>
<evidence type="ECO:0000256" key="2">
    <source>
        <dbReference type="SAM" id="Phobius"/>
    </source>
</evidence>
<organism evidence="3 4">
    <name type="scientific">Stylonychia lemnae</name>
    <name type="common">Ciliate</name>
    <dbReference type="NCBI Taxonomy" id="5949"/>
    <lineage>
        <taxon>Eukaryota</taxon>
        <taxon>Sar</taxon>
        <taxon>Alveolata</taxon>
        <taxon>Ciliophora</taxon>
        <taxon>Intramacronucleata</taxon>
        <taxon>Spirotrichea</taxon>
        <taxon>Stichotrichia</taxon>
        <taxon>Sporadotrichida</taxon>
        <taxon>Oxytrichidae</taxon>
        <taxon>Stylonychinae</taxon>
        <taxon>Stylonychia</taxon>
    </lineage>
</organism>
<evidence type="ECO:0000256" key="1">
    <source>
        <dbReference type="SAM" id="MobiDB-lite"/>
    </source>
</evidence>
<dbReference type="Proteomes" id="UP000039865">
    <property type="component" value="Unassembled WGS sequence"/>
</dbReference>
<dbReference type="AlphaFoldDB" id="A0A078ANN4"/>
<protein>
    <recommendedName>
        <fullName evidence="5">Transmembrane protein</fullName>
    </recommendedName>
</protein>
<evidence type="ECO:0000313" key="4">
    <source>
        <dbReference type="Proteomes" id="UP000039865"/>
    </source>
</evidence>
<sequence length="135" mass="16205">MDPFKRTQAQREQQSQEGAKKQKQQLYQKKSREEIRVELSRMVTKFKLRSINVLRTLDANFFARFAVFIGLLYYLSRFSKQFEASKQYLAEPDRNSPNRFSKTFGTEKEIDQILEQMRNEEKEQNTINKENIKLL</sequence>
<keyword evidence="2" id="KW-0472">Membrane</keyword>
<feature type="transmembrane region" description="Helical" evidence="2">
    <location>
        <begin position="59"/>
        <end position="76"/>
    </location>
</feature>
<keyword evidence="2" id="KW-0812">Transmembrane</keyword>
<feature type="region of interest" description="Disordered" evidence="1">
    <location>
        <begin position="1"/>
        <end position="30"/>
    </location>
</feature>
<keyword evidence="4" id="KW-1185">Reference proteome</keyword>
<proteinExistence type="predicted"/>
<keyword evidence="2" id="KW-1133">Transmembrane helix</keyword>
<dbReference type="EMBL" id="CCKQ01012344">
    <property type="protein sequence ID" value="CDW83955.1"/>
    <property type="molecule type" value="Genomic_DNA"/>
</dbReference>
<dbReference type="InParanoid" id="A0A078ANN4"/>
<reference evidence="3 4" key="1">
    <citation type="submission" date="2014-06" db="EMBL/GenBank/DDBJ databases">
        <authorList>
            <person name="Swart Estienne"/>
        </authorList>
    </citation>
    <scope>NUCLEOTIDE SEQUENCE [LARGE SCALE GENOMIC DNA]</scope>
    <source>
        <strain evidence="3 4">130c</strain>
    </source>
</reference>
<evidence type="ECO:0008006" key="5">
    <source>
        <dbReference type="Google" id="ProtNLM"/>
    </source>
</evidence>
<evidence type="ECO:0000313" key="3">
    <source>
        <dbReference type="EMBL" id="CDW83955.1"/>
    </source>
</evidence>